<protein>
    <submittedName>
        <fullName evidence="1">Uncharacterized protein</fullName>
    </submittedName>
</protein>
<dbReference type="Gene3D" id="3.90.1680.10">
    <property type="entry name" value="SOS response associated peptidase-like"/>
    <property type="match status" value="1"/>
</dbReference>
<sequence length="59" mass="6652">MKGWKKKVPYFIGAEGSELLYLPGLYERHKAVDEDDVADRVGSFGMLTQAATEGDHIYF</sequence>
<reference evidence="1 2" key="1">
    <citation type="submission" date="2019-10" db="EMBL/GenBank/DDBJ databases">
        <authorList>
            <person name="Karimi E."/>
        </authorList>
    </citation>
    <scope>NUCLEOTIDE SEQUENCE [LARGE SCALE GENOMIC DNA]</scope>
    <source>
        <strain evidence="1">Sphingobacterium sp. 8BC</strain>
    </source>
</reference>
<evidence type="ECO:0000313" key="2">
    <source>
        <dbReference type="Proteomes" id="UP000432350"/>
    </source>
</evidence>
<name>A0A654DED7_SPHMU</name>
<gene>
    <name evidence="1" type="ORF">SPHINGO8BC_60182</name>
</gene>
<proteinExistence type="predicted"/>
<dbReference type="RefSeq" id="WP_115048250.1">
    <property type="nucleotide sequence ID" value="NZ_CP068086.1"/>
</dbReference>
<organism evidence="1 2">
    <name type="scientific">Sphingobacterium multivorum</name>
    <dbReference type="NCBI Taxonomy" id="28454"/>
    <lineage>
        <taxon>Bacteria</taxon>
        <taxon>Pseudomonadati</taxon>
        <taxon>Bacteroidota</taxon>
        <taxon>Sphingobacteriia</taxon>
        <taxon>Sphingobacteriales</taxon>
        <taxon>Sphingobacteriaceae</taxon>
        <taxon>Sphingobacterium</taxon>
    </lineage>
</organism>
<dbReference type="AlphaFoldDB" id="A0A654DED7"/>
<dbReference type="EMBL" id="CABWMV010000025">
    <property type="protein sequence ID" value="VXD04315.1"/>
    <property type="molecule type" value="Genomic_DNA"/>
</dbReference>
<evidence type="ECO:0000313" key="1">
    <source>
        <dbReference type="EMBL" id="VXD04315.1"/>
    </source>
</evidence>
<dbReference type="InterPro" id="IPR036590">
    <property type="entry name" value="SRAP-like"/>
</dbReference>
<dbReference type="SUPFAM" id="SSF143081">
    <property type="entry name" value="BB1717-like"/>
    <property type="match status" value="1"/>
</dbReference>
<accession>A0A654DED7</accession>
<dbReference type="Proteomes" id="UP000432350">
    <property type="component" value="Unassembled WGS sequence"/>
</dbReference>